<comment type="caution">
    <text evidence="4">The sequence shown here is derived from an EMBL/GenBank/DDBJ whole genome shotgun (WGS) entry which is preliminary data.</text>
</comment>
<name>A0ABV9K967_9PORP</name>
<feature type="region of interest" description="Disordered" evidence="1">
    <location>
        <begin position="125"/>
        <end position="154"/>
    </location>
</feature>
<sequence length="617" mass="67987">MAKHKFIIFQLLFLWSLFSMTAFSQSFRIEAPSNVEVGNPFRVAFELKNISQNQFTAPSFNGLKVLGTAQDQSTYITISNGKQQSQSIRTITYILLAEKKGTYTIGSASVNTGKKVLKTSPWKITASGSGSSQGANSSSSRSSNQNVETSTESLPSVGNKNIFVRLNLSKTKVYKQQGILATFKLYVDPDIGLKQIQDVKFPDYNGFVAQEVDLDSNQTFKLENIGGRPYRTAILRQWVLLPQTPGKVTVPSASVDLNIAVRRKFKSTGDPFEDIFIQTTRGSAVYLDKHLVTPVQTIDVQELPEPQPTGFTGAVGKYSISAEISPKEPKTGESMTIKVKIGGSGNLKLLPNPKLKLPESFDVFDPKSTSSINVTPSGASGVKTIEYYAVPNEVGKATIPPIELVYFDTDSKSYRTISTDPIHFDVQKGSGKSMIGSGRNSKKELAGLKKMGNSKTELTGSDFAFSLLYWSLLIVIILGGYATIVLTKNRRIQLADVTGMKFKKAAKVAHKRLAKAEKIINGTNKNLFYDEMLNAIWGYFSDKLKLPLGELTRENIASRLSAYGYSSETTNEVTDLLDKLDFARYAPESSQKLYNEELYKIAIELISKIENLKTATL</sequence>
<evidence type="ECO:0000256" key="2">
    <source>
        <dbReference type="SAM" id="Phobius"/>
    </source>
</evidence>
<feature type="transmembrane region" description="Helical" evidence="2">
    <location>
        <begin position="467"/>
        <end position="486"/>
    </location>
</feature>
<dbReference type="EMBL" id="JBHSGO010000203">
    <property type="protein sequence ID" value="MFC4666483.1"/>
    <property type="molecule type" value="Genomic_DNA"/>
</dbReference>
<evidence type="ECO:0000256" key="1">
    <source>
        <dbReference type="SAM" id="MobiDB-lite"/>
    </source>
</evidence>
<dbReference type="InterPro" id="IPR025738">
    <property type="entry name" value="BatD"/>
</dbReference>
<reference evidence="5" key="1">
    <citation type="journal article" date="2019" name="Int. J. Syst. Evol. Microbiol.">
        <title>The Global Catalogue of Microorganisms (GCM) 10K type strain sequencing project: providing services to taxonomists for standard genome sequencing and annotation.</title>
        <authorList>
            <consortium name="The Broad Institute Genomics Platform"/>
            <consortium name="The Broad Institute Genome Sequencing Center for Infectious Disease"/>
            <person name="Wu L."/>
            <person name="Ma J."/>
        </authorList>
    </citation>
    <scope>NUCLEOTIDE SEQUENCE [LARGE SCALE GENOMIC DNA]</scope>
    <source>
        <strain evidence="5">CGMCC 4.7357</strain>
    </source>
</reference>
<dbReference type="Pfam" id="PF13584">
    <property type="entry name" value="BatD"/>
    <property type="match status" value="2"/>
</dbReference>
<keyword evidence="3" id="KW-0732">Signal</keyword>
<proteinExistence type="predicted"/>
<keyword evidence="2" id="KW-0472">Membrane</keyword>
<dbReference type="PANTHER" id="PTHR40940">
    <property type="entry name" value="PROTEIN BATD-RELATED"/>
    <property type="match status" value="1"/>
</dbReference>
<dbReference type="Proteomes" id="UP001596020">
    <property type="component" value="Unassembled WGS sequence"/>
</dbReference>
<feature type="compositionally biased region" description="Low complexity" evidence="1">
    <location>
        <begin position="126"/>
        <end position="146"/>
    </location>
</feature>
<evidence type="ECO:0000313" key="5">
    <source>
        <dbReference type="Proteomes" id="UP001596020"/>
    </source>
</evidence>
<keyword evidence="5" id="KW-1185">Reference proteome</keyword>
<gene>
    <name evidence="4" type="ORF">ACFO3G_07720</name>
</gene>
<evidence type="ECO:0000256" key="3">
    <source>
        <dbReference type="SAM" id="SignalP"/>
    </source>
</evidence>
<evidence type="ECO:0000313" key="4">
    <source>
        <dbReference type="EMBL" id="MFC4666483.1"/>
    </source>
</evidence>
<dbReference type="RefSeq" id="WP_380079593.1">
    <property type="nucleotide sequence ID" value="NZ_JBHSGO010000203.1"/>
</dbReference>
<feature type="chain" id="PRO_5046595713" evidence="3">
    <location>
        <begin position="25"/>
        <end position="617"/>
    </location>
</feature>
<feature type="signal peptide" evidence="3">
    <location>
        <begin position="1"/>
        <end position="24"/>
    </location>
</feature>
<accession>A0ABV9K967</accession>
<protein>
    <submittedName>
        <fullName evidence="4">BatD family protein</fullName>
    </submittedName>
</protein>
<dbReference type="PANTHER" id="PTHR40940:SF2">
    <property type="entry name" value="BATD"/>
    <property type="match status" value="1"/>
</dbReference>
<keyword evidence="2" id="KW-1133">Transmembrane helix</keyword>
<organism evidence="4 5">
    <name type="scientific">Falsiporphyromonas endometrii</name>
    <dbReference type="NCBI Taxonomy" id="1387297"/>
    <lineage>
        <taxon>Bacteria</taxon>
        <taxon>Pseudomonadati</taxon>
        <taxon>Bacteroidota</taxon>
        <taxon>Bacteroidia</taxon>
        <taxon>Bacteroidales</taxon>
        <taxon>Porphyromonadaceae</taxon>
        <taxon>Falsiporphyromonas</taxon>
    </lineage>
</organism>
<keyword evidence="2" id="KW-0812">Transmembrane</keyword>